<dbReference type="Proteomes" id="UP000796104">
    <property type="component" value="Unassembled WGS sequence"/>
</dbReference>
<evidence type="ECO:0000313" key="1">
    <source>
        <dbReference type="EMBL" id="TND51880.1"/>
    </source>
</evidence>
<name>A0AAX2UPT7_AERVE</name>
<reference evidence="1" key="1">
    <citation type="submission" date="2017-10" db="EMBL/GenBank/DDBJ databases">
        <authorList>
            <person name="Colston S.M."/>
            <person name="Graf J."/>
        </authorList>
    </citation>
    <scope>NUCLEOTIDE SEQUENCE</scope>
    <source>
        <strain evidence="1">BAQ071013-135</strain>
    </source>
</reference>
<dbReference type="AlphaFoldDB" id="A0AAX2UPT7"/>
<dbReference type="SUPFAM" id="SSF53448">
    <property type="entry name" value="Nucleotide-diphospho-sugar transferases"/>
    <property type="match status" value="1"/>
</dbReference>
<sequence>MKPVVFYFSDGNDQDYLIASIRSLLENGEAGEPVVFGYEPLDLPVPHRMITLPPLELCEFQLGKYRRDVCISMCMRVAAIDWLAQEGVEKAIYLDTDTVVLRPLTEIVRFLDGGGVFGGVLDVDEEDTGQSSGWAGRAAPVVDVNPYVNSGVLALNVLALCKSGPLTPKLQTFFERHRRAVYPDQDFLNFIAHDLGVMSVLPKKFNAMMSRLATMTDTVTYARRIDFILNEAVVAHYAWLKPAMRQTKSALFYRLILPYLPEGDLKNSVLKNLDFLHPLAK</sequence>
<comment type="caution">
    <text evidence="1">The sequence shown here is derived from an EMBL/GenBank/DDBJ whole genome shotgun (WGS) entry which is preliminary data.</text>
</comment>
<dbReference type="EMBL" id="PDXJ01000026">
    <property type="protein sequence ID" value="TND51880.1"/>
    <property type="molecule type" value="Genomic_DNA"/>
</dbReference>
<dbReference type="RefSeq" id="WP_139495325.1">
    <property type="nucleotide sequence ID" value="NZ_CAWORL010000019.1"/>
</dbReference>
<protein>
    <recommendedName>
        <fullName evidence="3">Glycosyl transferase</fullName>
    </recommendedName>
</protein>
<proteinExistence type="predicted"/>
<dbReference type="InterPro" id="IPR002495">
    <property type="entry name" value="Glyco_trans_8"/>
</dbReference>
<evidence type="ECO:0008006" key="3">
    <source>
        <dbReference type="Google" id="ProtNLM"/>
    </source>
</evidence>
<evidence type="ECO:0000313" key="2">
    <source>
        <dbReference type="Proteomes" id="UP000796104"/>
    </source>
</evidence>
<gene>
    <name evidence="1" type="ORF">CF123_18600</name>
</gene>
<accession>A0AAX2UPT7</accession>
<dbReference type="GO" id="GO:0016757">
    <property type="term" value="F:glycosyltransferase activity"/>
    <property type="evidence" value="ECO:0007669"/>
    <property type="project" value="InterPro"/>
</dbReference>
<dbReference type="Gene3D" id="3.90.550.10">
    <property type="entry name" value="Spore Coat Polysaccharide Biosynthesis Protein SpsA, Chain A"/>
    <property type="match status" value="1"/>
</dbReference>
<dbReference type="Pfam" id="PF01501">
    <property type="entry name" value="Glyco_transf_8"/>
    <property type="match status" value="1"/>
</dbReference>
<dbReference type="InterPro" id="IPR029044">
    <property type="entry name" value="Nucleotide-diphossugar_trans"/>
</dbReference>
<organism evidence="1 2">
    <name type="scientific">Aeromonas veronii</name>
    <dbReference type="NCBI Taxonomy" id="654"/>
    <lineage>
        <taxon>Bacteria</taxon>
        <taxon>Pseudomonadati</taxon>
        <taxon>Pseudomonadota</taxon>
        <taxon>Gammaproteobacteria</taxon>
        <taxon>Aeromonadales</taxon>
        <taxon>Aeromonadaceae</taxon>
        <taxon>Aeromonas</taxon>
    </lineage>
</organism>
<reference evidence="1" key="2">
    <citation type="journal article" date="2019" name="PLoS ONE">
        <title>Identification and characterization of putative Aeromonas spp. T3SS effectors.</title>
        <authorList>
            <person name="Rangel L.T."/>
            <person name="Marden J."/>
            <person name="Colston S."/>
            <person name="Setubal J.C."/>
            <person name="Graf J."/>
            <person name="Gogarten J.P."/>
        </authorList>
    </citation>
    <scope>NUCLEOTIDE SEQUENCE</scope>
    <source>
        <strain evidence="1">BAQ071013-135</strain>
    </source>
</reference>